<dbReference type="EMBL" id="CP071527">
    <property type="protein sequence ID" value="USQ14509.1"/>
    <property type="molecule type" value="Genomic_DNA"/>
</dbReference>
<organism evidence="8 9">
    <name type="scientific">Legionella lytica</name>
    <dbReference type="NCBI Taxonomy" id="96232"/>
    <lineage>
        <taxon>Bacteria</taxon>
        <taxon>Pseudomonadati</taxon>
        <taxon>Pseudomonadota</taxon>
        <taxon>Gammaproteobacteria</taxon>
        <taxon>Legionellales</taxon>
        <taxon>Legionellaceae</taxon>
        <taxon>Legionella</taxon>
    </lineage>
</organism>
<feature type="signal peptide" evidence="7">
    <location>
        <begin position="1"/>
        <end position="23"/>
    </location>
</feature>
<feature type="transmembrane region" description="Helical" evidence="6">
    <location>
        <begin position="250"/>
        <end position="268"/>
    </location>
</feature>
<feature type="transmembrane region" description="Helical" evidence="6">
    <location>
        <begin position="181"/>
        <end position="200"/>
    </location>
</feature>
<name>A0ABY4YAI7_9GAMM</name>
<evidence type="ECO:0000256" key="7">
    <source>
        <dbReference type="SAM" id="SignalP"/>
    </source>
</evidence>
<dbReference type="NCBIfam" id="TIGR02783">
    <property type="entry name" value="TrbL_P"/>
    <property type="match status" value="1"/>
</dbReference>
<sequence>MNKKITPYFILFCLLGFSACCHAQGHGMDSRDLLDNILQRFASTSALWSKTMLSYARYLFWSLALISMVWTYGLMALRKADIQEFLSETVRFFVVVGFFYWILDNGPAIAKAIIDSMRQLAAKASGINEHVSPSDIVDVGFDIVSKAIDSSSIWSPAATTVGLLVAGVILIILALVSINMLIILITAWILTYGGIVLLGFGGGRWTQDIAINYYKTVLGIALQAFAMILIIGIGKSFVDQYYAAMSENIMLKEMFVMLVVAVLLLVLIDKIPPALAGIVSGGGSGGGLGLGGAMGAAGIAGAAMAGAAGTALAQSGGGLSALNAAFKAASQSTNSGETSTLSGMDKGSRTGGLAEAMGTAAKFAGSFGQHLASGTMDVAREKANSIKESIAEKIADTTGGKIAEAIQSNANSSTSESQESNAQNILSMGTPAGSLSSGVEASDEVSQFVNQKASGESQ</sequence>
<accession>A0ABY4YAI7</accession>
<protein>
    <submittedName>
        <fullName evidence="8">P-type conjugative transfer protein TrbL</fullName>
    </submittedName>
</protein>
<feature type="transmembrane region" description="Helical" evidence="6">
    <location>
        <begin position="85"/>
        <end position="103"/>
    </location>
</feature>
<feature type="transmembrane region" description="Helical" evidence="6">
    <location>
        <begin position="220"/>
        <end position="238"/>
    </location>
</feature>
<evidence type="ECO:0000313" key="8">
    <source>
        <dbReference type="EMBL" id="USQ14509.1"/>
    </source>
</evidence>
<evidence type="ECO:0000256" key="2">
    <source>
        <dbReference type="ARBA" id="ARBA00022692"/>
    </source>
</evidence>
<dbReference type="Proteomes" id="UP001057474">
    <property type="component" value="Chromosome"/>
</dbReference>
<evidence type="ECO:0000256" key="3">
    <source>
        <dbReference type="ARBA" id="ARBA00022989"/>
    </source>
</evidence>
<reference evidence="8" key="1">
    <citation type="submission" date="2021-03" db="EMBL/GenBank/DDBJ databases">
        <title>Legionella lytica PCM 2298.</title>
        <authorList>
            <person name="Koper P."/>
        </authorList>
    </citation>
    <scope>NUCLEOTIDE SEQUENCE</scope>
    <source>
        <strain evidence="8">PCM 2298</strain>
    </source>
</reference>
<gene>
    <name evidence="8" type="primary">trbL</name>
    <name evidence="8" type="ORF">J2N86_04115</name>
</gene>
<keyword evidence="7" id="KW-0732">Signal</keyword>
<evidence type="ECO:0000256" key="5">
    <source>
        <dbReference type="SAM" id="MobiDB-lite"/>
    </source>
</evidence>
<evidence type="ECO:0000256" key="6">
    <source>
        <dbReference type="SAM" id="Phobius"/>
    </source>
</evidence>
<feature type="transmembrane region" description="Helical" evidence="6">
    <location>
        <begin position="153"/>
        <end position="176"/>
    </location>
</feature>
<evidence type="ECO:0000313" key="9">
    <source>
        <dbReference type="Proteomes" id="UP001057474"/>
    </source>
</evidence>
<dbReference type="RefSeq" id="WP_252581113.1">
    <property type="nucleotide sequence ID" value="NZ_CP071527.1"/>
</dbReference>
<dbReference type="PROSITE" id="PS51257">
    <property type="entry name" value="PROKAR_LIPOPROTEIN"/>
    <property type="match status" value="1"/>
</dbReference>
<proteinExistence type="predicted"/>
<dbReference type="InterPro" id="IPR014150">
    <property type="entry name" value="Conjugal_tfr_TrbL"/>
</dbReference>
<dbReference type="InterPro" id="IPR007688">
    <property type="entry name" value="Conjugal_tfr_TrbL/VirB6"/>
</dbReference>
<feature type="transmembrane region" description="Helical" evidence="6">
    <location>
        <begin position="55"/>
        <end position="73"/>
    </location>
</feature>
<comment type="subcellular location">
    <subcellularLocation>
        <location evidence="1">Membrane</location>
        <topology evidence="1">Multi-pass membrane protein</topology>
    </subcellularLocation>
</comment>
<keyword evidence="2 6" id="KW-0812">Transmembrane</keyword>
<keyword evidence="3 6" id="KW-1133">Transmembrane helix</keyword>
<dbReference type="Pfam" id="PF04610">
    <property type="entry name" value="TrbL"/>
    <property type="match status" value="1"/>
</dbReference>
<keyword evidence="4 6" id="KW-0472">Membrane</keyword>
<keyword evidence="9" id="KW-1185">Reference proteome</keyword>
<feature type="chain" id="PRO_5045189226" evidence="7">
    <location>
        <begin position="24"/>
        <end position="458"/>
    </location>
</feature>
<feature type="region of interest" description="Disordered" evidence="5">
    <location>
        <begin position="408"/>
        <end position="458"/>
    </location>
</feature>
<evidence type="ECO:0000256" key="1">
    <source>
        <dbReference type="ARBA" id="ARBA00004141"/>
    </source>
</evidence>
<evidence type="ECO:0000256" key="4">
    <source>
        <dbReference type="ARBA" id="ARBA00023136"/>
    </source>
</evidence>